<keyword evidence="2" id="KW-1185">Reference proteome</keyword>
<dbReference type="EMBL" id="FNGY01000001">
    <property type="protein sequence ID" value="SDL27906.1"/>
    <property type="molecule type" value="Genomic_DNA"/>
</dbReference>
<evidence type="ECO:0000313" key="2">
    <source>
        <dbReference type="Proteomes" id="UP000183200"/>
    </source>
</evidence>
<dbReference type="Pfam" id="PF16407">
    <property type="entry name" value="PKD_2"/>
    <property type="match status" value="1"/>
</dbReference>
<dbReference type="SUPFAM" id="SSF75011">
    <property type="entry name" value="3-carboxy-cis,cis-mucoante lactonizing enzyme"/>
    <property type="match status" value="1"/>
</dbReference>
<reference evidence="2" key="1">
    <citation type="submission" date="2016-10" db="EMBL/GenBank/DDBJ databases">
        <authorList>
            <person name="Varghese N."/>
            <person name="Submissions S."/>
        </authorList>
    </citation>
    <scope>NUCLEOTIDE SEQUENCE [LARGE SCALE GENOMIC DNA]</scope>
    <source>
        <strain evidence="2">DSM 19110</strain>
    </source>
</reference>
<name>A0A1G9ISA4_9SPHI</name>
<organism evidence="1 2">
    <name type="scientific">Pedobacter steynii</name>
    <dbReference type="NCBI Taxonomy" id="430522"/>
    <lineage>
        <taxon>Bacteria</taxon>
        <taxon>Pseudomonadati</taxon>
        <taxon>Bacteroidota</taxon>
        <taxon>Sphingobacteriia</taxon>
        <taxon>Sphingobacteriales</taxon>
        <taxon>Sphingobacteriaceae</taxon>
        <taxon>Pedobacter</taxon>
    </lineage>
</organism>
<sequence>MKRFHSSLILLSLIGTLFSSCYKDKGNYDLRPVDVLNIEPVTYNQDNYSLSQLDSLKINPRMTFTGDSTQLEYSWKLIPQRARTGDTTIKKISSEKNLMYVVQVPIGLYTVLLEVKDVKSSVIRSSSYGLNVKAKASQGFLVLNEKAGGIQDIDVILNNTKPEIFWGAFSANNTISLREATGMTMIQSAANASGLLYVFRKTGGYTLLPSFGFLQDIRAWFFDAQSAYAPSVIYQDFFGTNNYLINNGSVHSTTSISAPLMFSYRASGDYKATKSLIMSTYVFVYDDLNHRFLKYNKSAGKMQSIIKNPADAFDVENIGNKSCLLFDHNMASTTSPGAANFGSLKPLAYCKDNQTGKVFLYKFGFYKSLATYCESVKEVTAPGFSTATAYVNASNNPLTYYASENKIYAYDFTNDAARVVYTFDQTNVSIDQLMTNGTQLFAVVNNKSGNSGAVFFFTINPTGSFAGGTYFSKYENFGKITEVKYKYNTLNPAIPWK</sequence>
<dbReference type="InterPro" id="IPR032183">
    <property type="entry name" value="PKD-like"/>
</dbReference>
<gene>
    <name evidence="1" type="ORF">SAMN05421820_10137</name>
</gene>
<dbReference type="OrthoDB" id="1095195at2"/>
<dbReference type="AlphaFoldDB" id="A0A1G9ISA4"/>
<accession>A0A1G9ISA4</accession>
<protein>
    <submittedName>
        <fullName evidence="1">PKD-like family protein</fullName>
    </submittedName>
</protein>
<dbReference type="PROSITE" id="PS51257">
    <property type="entry name" value="PROKAR_LIPOPROTEIN"/>
    <property type="match status" value="1"/>
</dbReference>
<proteinExistence type="predicted"/>
<evidence type="ECO:0000313" key="1">
    <source>
        <dbReference type="EMBL" id="SDL27906.1"/>
    </source>
</evidence>
<dbReference type="Proteomes" id="UP000183200">
    <property type="component" value="Unassembled WGS sequence"/>
</dbReference>
<dbReference type="RefSeq" id="WP_074603904.1">
    <property type="nucleotide sequence ID" value="NZ_FNGY01000001.1"/>
</dbReference>